<reference evidence="2" key="1">
    <citation type="journal article" date="2023" name="G3 (Bethesda)">
        <title>Genome assembly and association tests identify interacting loci associated with vigor, precocity, and sex in interspecific pistachio rootstocks.</title>
        <authorList>
            <person name="Palmer W."/>
            <person name="Jacygrad E."/>
            <person name="Sagayaradj S."/>
            <person name="Cavanaugh K."/>
            <person name="Han R."/>
            <person name="Bertier L."/>
            <person name="Beede B."/>
            <person name="Kafkas S."/>
            <person name="Golino D."/>
            <person name="Preece J."/>
            <person name="Michelmore R."/>
        </authorList>
    </citation>
    <scope>NUCLEOTIDE SEQUENCE [LARGE SCALE GENOMIC DNA]</scope>
</reference>
<keyword evidence="2" id="KW-1185">Reference proteome</keyword>
<organism evidence="1 2">
    <name type="scientific">Pistacia integerrima</name>
    <dbReference type="NCBI Taxonomy" id="434235"/>
    <lineage>
        <taxon>Eukaryota</taxon>
        <taxon>Viridiplantae</taxon>
        <taxon>Streptophyta</taxon>
        <taxon>Embryophyta</taxon>
        <taxon>Tracheophyta</taxon>
        <taxon>Spermatophyta</taxon>
        <taxon>Magnoliopsida</taxon>
        <taxon>eudicotyledons</taxon>
        <taxon>Gunneridae</taxon>
        <taxon>Pentapetalae</taxon>
        <taxon>rosids</taxon>
        <taxon>malvids</taxon>
        <taxon>Sapindales</taxon>
        <taxon>Anacardiaceae</taxon>
        <taxon>Pistacia</taxon>
    </lineage>
</organism>
<gene>
    <name evidence="1" type="ORF">Pint_13068</name>
</gene>
<protein>
    <submittedName>
        <fullName evidence="1">Uncharacterized protein</fullName>
    </submittedName>
</protein>
<evidence type="ECO:0000313" key="1">
    <source>
        <dbReference type="EMBL" id="KAJ0030794.1"/>
    </source>
</evidence>
<comment type="caution">
    <text evidence="1">The sequence shown here is derived from an EMBL/GenBank/DDBJ whole genome shotgun (WGS) entry which is preliminary data.</text>
</comment>
<sequence length="441" mass="49341">MFAVPFVSRHFLCNQTKPKVSQIAVMRFKKGDKVEVLSQKEVPSGSWRCAEIICGNGHNYTVRYDGYSCANDKKLLDRVSRKSIRPCPPLLEVSEFWVPGDVVEVFDNFSWKMATISKVLGKKYFLVRLLGSSLEFKLKEFDIRVRQSWQDDKWAVIGEGSGSWEDVKHDRRLTLYCQTSSYQVKNAKIRINLHVNDDCFPVKNSVNVHESHIASSKTLKRGSPLCHSQVEGYTGAAQKLRRIDKDGRLHPVIAANPSSLPEQVEAVAFPREMMGEIYIHPSFNDGTTGVSEVEAERRKSTGAVGCSLAVNLDSSDAHSVTCSVGSCSIDSNNSYKLPHHVSAGPIEDSDGNFSDAESFCQLRHEEGNCLLPTKEELAAEIHRLELHAYRSTMEALHASGPLSWEQEALVTNLRLSLHISNDEHLMQIRNLVSADNSIPIR</sequence>
<dbReference type="EMBL" id="CM047743">
    <property type="protein sequence ID" value="KAJ0030794.1"/>
    <property type="molecule type" value="Genomic_DNA"/>
</dbReference>
<name>A0ACC0Y6S0_9ROSI</name>
<dbReference type="Proteomes" id="UP001163603">
    <property type="component" value="Chromosome 8"/>
</dbReference>
<accession>A0ACC0Y6S0</accession>
<proteinExistence type="predicted"/>
<evidence type="ECO:0000313" key="2">
    <source>
        <dbReference type="Proteomes" id="UP001163603"/>
    </source>
</evidence>